<reference evidence="12" key="2">
    <citation type="submission" date="2015-06" db="UniProtKB">
        <authorList>
            <consortium name="EnsemblMetazoa"/>
        </authorList>
    </citation>
    <scope>IDENTIFICATION</scope>
</reference>
<evidence type="ECO:0000313" key="12">
    <source>
        <dbReference type="EnsemblMetazoa" id="MESCA005688-PA"/>
    </source>
</evidence>
<proteinExistence type="inferred from homology"/>
<dbReference type="GO" id="GO:0046872">
    <property type="term" value="F:metal ion binding"/>
    <property type="evidence" value="ECO:0007669"/>
    <property type="project" value="UniProtKB-KW"/>
</dbReference>
<dbReference type="SUPFAM" id="SSF51556">
    <property type="entry name" value="Metallo-dependent hydrolases"/>
    <property type="match status" value="1"/>
</dbReference>
<evidence type="ECO:0000256" key="2">
    <source>
        <dbReference type="ARBA" id="ARBA00004613"/>
    </source>
</evidence>
<evidence type="ECO:0000256" key="5">
    <source>
        <dbReference type="ARBA" id="ARBA00018099"/>
    </source>
</evidence>
<comment type="subcellular location">
    <subcellularLocation>
        <location evidence="2">Secreted</location>
    </subcellularLocation>
</comment>
<dbReference type="NCBIfam" id="TIGR01431">
    <property type="entry name" value="adm_rel"/>
    <property type="match status" value="1"/>
</dbReference>
<keyword evidence="7" id="KW-0479">Metal-binding</keyword>
<comment type="similarity">
    <text evidence="3">Belongs to the metallo-dependent hydrolases superfamily. Adenosine and AMP deaminases family. ADGF subfamily.</text>
</comment>
<dbReference type="GO" id="GO:0046103">
    <property type="term" value="P:inosine biosynthetic process"/>
    <property type="evidence" value="ECO:0007669"/>
    <property type="project" value="TreeGrafter"/>
</dbReference>
<dbReference type="InterPro" id="IPR006330">
    <property type="entry name" value="Ado/ade_deaminase"/>
</dbReference>
<reference evidence="13" key="1">
    <citation type="submission" date="2013-02" db="EMBL/GenBank/DDBJ databases">
        <authorList>
            <person name="Hughes D."/>
        </authorList>
    </citation>
    <scope>NUCLEOTIDE SEQUENCE</scope>
    <source>
        <strain>Durham</strain>
        <strain evidence="13">NC isolate 2 -- Noor lab</strain>
    </source>
</reference>
<keyword evidence="6" id="KW-0964">Secreted</keyword>
<dbReference type="HOGENOM" id="CLU_022829_0_0_1"/>
<dbReference type="OMA" id="GHRNDIN"/>
<name>T1GPZ2_MEGSC</name>
<organism evidence="12 13">
    <name type="scientific">Megaselia scalaris</name>
    <name type="common">Humpbacked fly</name>
    <name type="synonym">Phora scalaris</name>
    <dbReference type="NCBI Taxonomy" id="36166"/>
    <lineage>
        <taxon>Eukaryota</taxon>
        <taxon>Metazoa</taxon>
        <taxon>Ecdysozoa</taxon>
        <taxon>Arthropoda</taxon>
        <taxon>Hexapoda</taxon>
        <taxon>Insecta</taxon>
        <taxon>Pterygota</taxon>
        <taxon>Neoptera</taxon>
        <taxon>Endopterygota</taxon>
        <taxon>Diptera</taxon>
        <taxon>Brachycera</taxon>
        <taxon>Muscomorpha</taxon>
        <taxon>Platypezoidea</taxon>
        <taxon>Phoridae</taxon>
        <taxon>Megaseliini</taxon>
        <taxon>Megaselia</taxon>
    </lineage>
</organism>
<protein>
    <recommendedName>
        <fullName evidence="5">Adenosine deaminase</fullName>
        <ecNumber evidence="4">3.5.4.4</ecNumber>
    </recommendedName>
</protein>
<evidence type="ECO:0000259" key="11">
    <source>
        <dbReference type="Pfam" id="PF00962"/>
    </source>
</evidence>
<evidence type="ECO:0000256" key="3">
    <source>
        <dbReference type="ARBA" id="ARBA00006083"/>
    </source>
</evidence>
<evidence type="ECO:0000256" key="8">
    <source>
        <dbReference type="ARBA" id="ARBA00022729"/>
    </source>
</evidence>
<dbReference type="EMBL" id="CAQQ02150794">
    <property type="status" value="NOT_ANNOTATED_CDS"/>
    <property type="molecule type" value="Genomic_DNA"/>
</dbReference>
<dbReference type="EnsemblMetazoa" id="MESCA005688-RA">
    <property type="protein sequence ID" value="MESCA005688-PA"/>
    <property type="gene ID" value="MESCA005688"/>
</dbReference>
<dbReference type="Pfam" id="PF00962">
    <property type="entry name" value="A_deaminase"/>
    <property type="match status" value="1"/>
</dbReference>
<evidence type="ECO:0000256" key="7">
    <source>
        <dbReference type="ARBA" id="ARBA00022723"/>
    </source>
</evidence>
<feature type="domain" description="Adenosine deaminase" evidence="11">
    <location>
        <begin position="30"/>
        <end position="233"/>
    </location>
</feature>
<dbReference type="STRING" id="36166.T1GPZ2"/>
<dbReference type="InterPro" id="IPR006331">
    <property type="entry name" value="ADGF"/>
</dbReference>
<comment type="cofactor">
    <cofactor evidence="1">
        <name>Zn(2+)</name>
        <dbReference type="ChEBI" id="CHEBI:29105"/>
    </cofactor>
</comment>
<dbReference type="EC" id="3.5.4.4" evidence="4"/>
<dbReference type="Proteomes" id="UP000015102">
    <property type="component" value="Unassembled WGS sequence"/>
</dbReference>
<dbReference type="GO" id="GO:0004000">
    <property type="term" value="F:adenosine deaminase activity"/>
    <property type="evidence" value="ECO:0007669"/>
    <property type="project" value="InterPro"/>
</dbReference>
<evidence type="ECO:0000313" key="13">
    <source>
        <dbReference type="Proteomes" id="UP000015102"/>
    </source>
</evidence>
<dbReference type="AlphaFoldDB" id="T1GPZ2"/>
<dbReference type="GO" id="GO:0006154">
    <property type="term" value="P:adenosine catabolic process"/>
    <property type="evidence" value="ECO:0007669"/>
    <property type="project" value="InterPro"/>
</dbReference>
<accession>T1GPZ2</accession>
<evidence type="ECO:0000256" key="1">
    <source>
        <dbReference type="ARBA" id="ARBA00001947"/>
    </source>
</evidence>
<evidence type="ECO:0000256" key="4">
    <source>
        <dbReference type="ARBA" id="ARBA00012784"/>
    </source>
</evidence>
<keyword evidence="8" id="KW-0732">Signal</keyword>
<dbReference type="FunFam" id="3.20.20.140:FF:000017">
    <property type="entry name" value="Adenosine deaminase 2"/>
    <property type="match status" value="1"/>
</dbReference>
<evidence type="ECO:0000256" key="6">
    <source>
        <dbReference type="ARBA" id="ARBA00022525"/>
    </source>
</evidence>
<keyword evidence="9" id="KW-0378">Hydrolase</keyword>
<dbReference type="PANTHER" id="PTHR11409:SF39">
    <property type="entry name" value="ADENOSINE DEAMINASE 2"/>
    <property type="match status" value="1"/>
</dbReference>
<dbReference type="GO" id="GO:0005615">
    <property type="term" value="C:extracellular space"/>
    <property type="evidence" value="ECO:0007669"/>
    <property type="project" value="InterPro"/>
</dbReference>
<sequence length="236" mass="26911">MDGTSYTEMDTAAIYKRTFERFRKDYPDFIGSKLIYAPIRNVDNQTINKYIEIAIELKARYPDFFAGFDLVGQEDLGRPLIDFVEPLLSMPKDINFYFHAGETNWNGQSTDENLLDAVLLGTKRIGHGYALYKHPSVLDVIKERNIAIEVNPISNQVLLLVADTRNHPCSYLFANDYPVVISSDDPSFWKAKPLSHDFYIAFLGIANSHADIRMLKQLALNSIIHSAMNGAEREWL</sequence>
<evidence type="ECO:0000256" key="9">
    <source>
        <dbReference type="ARBA" id="ARBA00022801"/>
    </source>
</evidence>
<dbReference type="InterPro" id="IPR032466">
    <property type="entry name" value="Metal_Hydrolase"/>
</dbReference>
<dbReference type="Gene3D" id="3.20.20.140">
    <property type="entry name" value="Metal-dependent hydrolases"/>
    <property type="match status" value="1"/>
</dbReference>
<dbReference type="PANTHER" id="PTHR11409">
    <property type="entry name" value="ADENOSINE DEAMINASE"/>
    <property type="match status" value="1"/>
</dbReference>
<evidence type="ECO:0000256" key="10">
    <source>
        <dbReference type="ARBA" id="ARBA00047764"/>
    </source>
</evidence>
<keyword evidence="13" id="KW-1185">Reference proteome</keyword>
<dbReference type="InterPro" id="IPR001365">
    <property type="entry name" value="A_deaminase_dom"/>
</dbReference>
<comment type="catalytic activity">
    <reaction evidence="10">
        <text>adenosine + H2O + H(+) = inosine + NH4(+)</text>
        <dbReference type="Rhea" id="RHEA:24408"/>
        <dbReference type="ChEBI" id="CHEBI:15377"/>
        <dbReference type="ChEBI" id="CHEBI:15378"/>
        <dbReference type="ChEBI" id="CHEBI:16335"/>
        <dbReference type="ChEBI" id="CHEBI:17596"/>
        <dbReference type="ChEBI" id="CHEBI:28938"/>
        <dbReference type="EC" id="3.5.4.4"/>
    </reaction>
</comment>